<feature type="active site" evidence="7">
    <location>
        <position position="170"/>
    </location>
</feature>
<dbReference type="InterPro" id="IPR036926">
    <property type="entry name" value="Thymidate_synth/dCMP_Mease_sf"/>
</dbReference>
<proteinExistence type="inferred from homology"/>
<feature type="binding site" description="in other chain" evidence="6">
    <location>
        <begin position="232"/>
        <end position="234"/>
    </location>
    <ligand>
        <name>dUMP</name>
        <dbReference type="ChEBI" id="CHEBI:246422"/>
        <note>ligand shared between dimeric partners</note>
    </ligand>
</feature>
<dbReference type="NCBIfam" id="TIGR03284">
    <property type="entry name" value="thym_sym"/>
    <property type="match status" value="1"/>
</dbReference>
<feature type="binding site" evidence="6">
    <location>
        <begin position="150"/>
        <end position="151"/>
    </location>
    <ligand>
        <name>dUMP</name>
        <dbReference type="ChEBI" id="CHEBI:246422"/>
        <note>ligand shared between dimeric partners</note>
    </ligand>
</feature>
<keyword evidence="2 6" id="KW-0963">Cytoplasm</keyword>
<sequence length="289" mass="33374">MKQYLEMCQFVLEKGQDRADRTGTGTRGVFGYQTRFDLSEGFPLLTTKKVHFPSLAKELLWFVSGDTNIKWLVDNKVRIWNEWPYQTYTQSEAYQGETLEEFVDKIRSDAQFAQEHGDLGPVYGKQWRDFEGIDQLEKVVDSIRNNPFSRRHIVSAWNPSQVDDMALPPCHAFMQFYVSTDGKLSLQLYQRSADLFLGVPFNIASYALLTHMVAKVCDLEVGEFVHTFGDLHIYNDHRDAIQTQLARDPRPLPTLVIHGNQKEITDFKFEDFEIIGYDPHPLIKAKVSV</sequence>
<dbReference type="GO" id="GO:0006235">
    <property type="term" value="P:dTTP biosynthetic process"/>
    <property type="evidence" value="ECO:0007669"/>
    <property type="project" value="UniProtKB-UniRule"/>
</dbReference>
<feature type="binding site" evidence="6">
    <location>
        <position position="194"/>
    </location>
    <ligand>
        <name>(6R)-5,10-methylene-5,6,7,8-tetrahydrofolate</name>
        <dbReference type="ChEBI" id="CHEBI:15636"/>
    </ligand>
</feature>
<dbReference type="InterPro" id="IPR023451">
    <property type="entry name" value="Thymidate_synth/dCMP_Mease_dom"/>
</dbReference>
<feature type="active site" description="Nucleophile" evidence="6">
    <location>
        <position position="170"/>
    </location>
</feature>
<keyword evidence="10" id="KW-1185">Reference proteome</keyword>
<evidence type="ECO:0000256" key="1">
    <source>
        <dbReference type="ARBA" id="ARBA00011947"/>
    </source>
</evidence>
<feature type="binding site" description="in other chain" evidence="6">
    <location>
        <begin position="191"/>
        <end position="194"/>
    </location>
    <ligand>
        <name>dUMP</name>
        <dbReference type="ChEBI" id="CHEBI:246422"/>
        <note>ligand shared between dimeric partners</note>
    </ligand>
</feature>
<gene>
    <name evidence="6 9" type="primary">thyA</name>
    <name evidence="9" type="ORF">H9L01_08805</name>
</gene>
<organism evidence="9 10">
    <name type="scientific">Erysipelothrix inopinata</name>
    <dbReference type="NCBI Taxonomy" id="225084"/>
    <lineage>
        <taxon>Bacteria</taxon>
        <taxon>Bacillati</taxon>
        <taxon>Bacillota</taxon>
        <taxon>Erysipelotrichia</taxon>
        <taxon>Erysipelotrichales</taxon>
        <taxon>Erysipelotrichaceae</taxon>
        <taxon>Erysipelothrix</taxon>
    </lineage>
</organism>
<dbReference type="InterPro" id="IPR000398">
    <property type="entry name" value="Thymidylate_synthase"/>
</dbReference>
<name>A0A7G9RXY6_9FIRM</name>
<evidence type="ECO:0000313" key="9">
    <source>
        <dbReference type="EMBL" id="QNN60461.1"/>
    </source>
</evidence>
<evidence type="ECO:0000256" key="2">
    <source>
        <dbReference type="ARBA" id="ARBA00022490"/>
    </source>
</evidence>
<dbReference type="Proteomes" id="UP000515928">
    <property type="component" value="Chromosome"/>
</dbReference>
<comment type="subcellular location">
    <subcellularLocation>
        <location evidence="6">Cytoplasm</location>
    </subcellularLocation>
</comment>
<dbReference type="PANTHER" id="PTHR11548:SF9">
    <property type="entry name" value="THYMIDYLATE SYNTHASE"/>
    <property type="match status" value="1"/>
</dbReference>
<comment type="pathway">
    <text evidence="6">Pyrimidine metabolism; dTTP biosynthesis.</text>
</comment>
<dbReference type="PROSITE" id="PS00091">
    <property type="entry name" value="THYMIDYLATE_SYNTHASE"/>
    <property type="match status" value="1"/>
</dbReference>
<dbReference type="GO" id="GO:0006231">
    <property type="term" value="P:dTMP biosynthetic process"/>
    <property type="evidence" value="ECO:0007669"/>
    <property type="project" value="UniProtKB-UniRule"/>
</dbReference>
<dbReference type="AlphaFoldDB" id="A0A7G9RXY6"/>
<dbReference type="InterPro" id="IPR045097">
    <property type="entry name" value="Thymidate_synth/dCMP_Mease"/>
</dbReference>
<keyword evidence="3 6" id="KW-0489">Methyltransferase</keyword>
<protein>
    <recommendedName>
        <fullName evidence="1 6">Thymidylate synthase</fullName>
        <shortName evidence="6">TS</shortName>
        <shortName evidence="6">TSase</shortName>
        <ecNumber evidence="1 6">2.1.1.45</ecNumber>
    </recommendedName>
</protein>
<dbReference type="FunFam" id="3.30.572.10:FF:000013">
    <property type="entry name" value="Thymidylate synthase"/>
    <property type="match status" value="1"/>
</dbReference>
<feature type="binding site" description="in other chain" evidence="6">
    <location>
        <position position="21"/>
    </location>
    <ligand>
        <name>dUMP</name>
        <dbReference type="ChEBI" id="CHEBI:246422"/>
        <note>ligand shared between dimeric partners</note>
    </ligand>
</feature>
<evidence type="ECO:0000256" key="6">
    <source>
        <dbReference type="HAMAP-Rule" id="MF_00008"/>
    </source>
</evidence>
<accession>A0A7G9RXY6</accession>
<feature type="binding site" evidence="6">
    <location>
        <position position="288"/>
    </location>
    <ligand>
        <name>(6R)-5,10-methylene-5,6,7,8-tetrahydrofolate</name>
        <dbReference type="ChEBI" id="CHEBI:15636"/>
    </ligand>
</feature>
<comment type="similarity">
    <text evidence="6">Belongs to the thymidylate synthase family. Bacterial-type ThyA subfamily.</text>
</comment>
<keyword evidence="4 6" id="KW-0808">Transferase</keyword>
<dbReference type="GO" id="GO:0004799">
    <property type="term" value="F:thymidylate synthase activity"/>
    <property type="evidence" value="ECO:0007669"/>
    <property type="project" value="UniProtKB-UniRule"/>
</dbReference>
<dbReference type="EMBL" id="CP060715">
    <property type="protein sequence ID" value="QNN60461.1"/>
    <property type="molecule type" value="Genomic_DNA"/>
</dbReference>
<dbReference type="PRINTS" id="PR00108">
    <property type="entry name" value="THYMDSNTHASE"/>
</dbReference>
<feature type="domain" description="Thymidylate synthase/dCMP hydroxymethylase" evidence="8">
    <location>
        <begin position="2"/>
        <end position="289"/>
    </location>
</feature>
<dbReference type="KEGG" id="eio:H9L01_08805"/>
<evidence type="ECO:0000256" key="3">
    <source>
        <dbReference type="ARBA" id="ARBA00022603"/>
    </source>
</evidence>
<dbReference type="GO" id="GO:0032259">
    <property type="term" value="P:methylation"/>
    <property type="evidence" value="ECO:0007669"/>
    <property type="project" value="UniProtKB-KW"/>
</dbReference>
<comment type="catalytic activity">
    <reaction evidence="6">
        <text>dUMP + (6R)-5,10-methylene-5,6,7,8-tetrahydrofolate = 7,8-dihydrofolate + dTMP</text>
        <dbReference type="Rhea" id="RHEA:12104"/>
        <dbReference type="ChEBI" id="CHEBI:15636"/>
        <dbReference type="ChEBI" id="CHEBI:57451"/>
        <dbReference type="ChEBI" id="CHEBI:63528"/>
        <dbReference type="ChEBI" id="CHEBI:246422"/>
        <dbReference type="EC" id="2.1.1.45"/>
    </reaction>
</comment>
<dbReference type="EC" id="2.1.1.45" evidence="1 6"/>
<dbReference type="Pfam" id="PF00303">
    <property type="entry name" value="Thymidylat_synt"/>
    <property type="match status" value="1"/>
</dbReference>
<dbReference type="SUPFAM" id="SSF55831">
    <property type="entry name" value="Thymidylate synthase/dCMP hydroxymethylase"/>
    <property type="match status" value="1"/>
</dbReference>
<comment type="function">
    <text evidence="6">Catalyzes the reductive methylation of 2'-deoxyuridine-5'-monophosphate (dUMP) to 2'-deoxythymidine-5'-monophosphate (dTMP) while utilizing 5,10-methylenetetrahydrofolate (mTHF) as the methyl donor and reductant in the reaction, yielding dihydrofolate (DHF) as a by-product. This enzymatic reaction provides an intracellular de novo source of dTMP, an essential precursor for DNA biosynthesis.</text>
</comment>
<dbReference type="InterPro" id="IPR020940">
    <property type="entry name" value="Thymidylate_synthase_AS"/>
</dbReference>
<keyword evidence="5 6" id="KW-0545">Nucleotide biosynthesis</keyword>
<dbReference type="GO" id="GO:0005829">
    <property type="term" value="C:cytosol"/>
    <property type="evidence" value="ECO:0007669"/>
    <property type="project" value="TreeGrafter"/>
</dbReference>
<dbReference type="Gene3D" id="3.30.572.10">
    <property type="entry name" value="Thymidylate synthase/dCMP hydroxymethylase domain"/>
    <property type="match status" value="1"/>
</dbReference>
<evidence type="ECO:0000256" key="4">
    <source>
        <dbReference type="ARBA" id="ARBA00022679"/>
    </source>
</evidence>
<dbReference type="PANTHER" id="PTHR11548">
    <property type="entry name" value="THYMIDYLATE SYNTHASE 1"/>
    <property type="match status" value="1"/>
</dbReference>
<dbReference type="HAMAP" id="MF_00008">
    <property type="entry name" value="Thymidy_synth_bact"/>
    <property type="match status" value="1"/>
</dbReference>
<reference evidence="9 10" key="1">
    <citation type="submission" date="2020-08" db="EMBL/GenBank/DDBJ databases">
        <title>Genome sequence of Erysipelothrix inopinata DSM 15511T.</title>
        <authorList>
            <person name="Hyun D.-W."/>
            <person name="Bae J.-W."/>
        </authorList>
    </citation>
    <scope>NUCLEOTIDE SEQUENCE [LARGE SCALE GENOMIC DNA]</scope>
    <source>
        <strain evidence="9 10">DSM 15511</strain>
    </source>
</reference>
<dbReference type="NCBIfam" id="NF002496">
    <property type="entry name" value="PRK01827.1-2"/>
    <property type="match status" value="1"/>
</dbReference>
<feature type="binding site" evidence="6">
    <location>
        <position position="51"/>
    </location>
    <ligand>
        <name>(6R)-5,10-methylene-5,6,7,8-tetrahydrofolate</name>
        <dbReference type="ChEBI" id="CHEBI:15636"/>
    </ligand>
</feature>
<evidence type="ECO:0000256" key="5">
    <source>
        <dbReference type="ARBA" id="ARBA00022727"/>
    </source>
</evidence>
<comment type="subunit">
    <text evidence="6">Homodimer.</text>
</comment>
<dbReference type="UniPathway" id="UPA00575"/>
<evidence type="ECO:0000259" key="8">
    <source>
        <dbReference type="Pfam" id="PF00303"/>
    </source>
</evidence>
<evidence type="ECO:0000256" key="7">
    <source>
        <dbReference type="PROSITE-ProRule" id="PRU10016"/>
    </source>
</evidence>
<feature type="binding site" description="in other chain" evidence="6">
    <location>
        <position position="202"/>
    </location>
    <ligand>
        <name>dUMP</name>
        <dbReference type="ChEBI" id="CHEBI:246422"/>
        <note>ligand shared between dimeric partners</note>
    </ligand>
</feature>
<dbReference type="CDD" id="cd00351">
    <property type="entry name" value="TS_Pyrimidine_HMase"/>
    <property type="match status" value="1"/>
</dbReference>
<dbReference type="RefSeq" id="WP_187533590.1">
    <property type="nucleotide sequence ID" value="NZ_CBCSHU010000004.1"/>
</dbReference>
<evidence type="ECO:0000313" key="10">
    <source>
        <dbReference type="Proteomes" id="UP000515928"/>
    </source>
</evidence>